<evidence type="ECO:0000256" key="7">
    <source>
        <dbReference type="ARBA" id="ARBA00023237"/>
    </source>
</evidence>
<dbReference type="SUPFAM" id="SSF56954">
    <property type="entry name" value="Outer membrane efflux proteins (OEP)"/>
    <property type="match status" value="1"/>
</dbReference>
<keyword evidence="7" id="KW-0998">Cell outer membrane</keyword>
<keyword evidence="3" id="KW-0813">Transport</keyword>
<evidence type="ECO:0000256" key="6">
    <source>
        <dbReference type="ARBA" id="ARBA00023136"/>
    </source>
</evidence>
<feature type="coiled-coil region" evidence="8">
    <location>
        <begin position="216"/>
        <end position="243"/>
    </location>
</feature>
<accession>A0ABW4IE38</accession>
<dbReference type="PANTHER" id="PTHR30026:SF20">
    <property type="entry name" value="OUTER MEMBRANE PROTEIN TOLC"/>
    <property type="match status" value="1"/>
</dbReference>
<dbReference type="InterPro" id="IPR003423">
    <property type="entry name" value="OMP_efflux"/>
</dbReference>
<organism evidence="9 10">
    <name type="scientific">Pseudopedobacter beijingensis</name>
    <dbReference type="NCBI Taxonomy" id="1207056"/>
    <lineage>
        <taxon>Bacteria</taxon>
        <taxon>Pseudomonadati</taxon>
        <taxon>Bacteroidota</taxon>
        <taxon>Sphingobacteriia</taxon>
        <taxon>Sphingobacteriales</taxon>
        <taxon>Sphingobacteriaceae</taxon>
        <taxon>Pseudopedobacter</taxon>
    </lineage>
</organism>
<proteinExistence type="inferred from homology"/>
<comment type="similarity">
    <text evidence="2">Belongs to the outer membrane factor (OMF) (TC 1.B.17) family.</text>
</comment>
<evidence type="ECO:0000256" key="3">
    <source>
        <dbReference type="ARBA" id="ARBA00022448"/>
    </source>
</evidence>
<dbReference type="Proteomes" id="UP001597118">
    <property type="component" value="Unassembled WGS sequence"/>
</dbReference>
<evidence type="ECO:0000256" key="4">
    <source>
        <dbReference type="ARBA" id="ARBA00022452"/>
    </source>
</evidence>
<dbReference type="PANTHER" id="PTHR30026">
    <property type="entry name" value="OUTER MEMBRANE PROTEIN TOLC"/>
    <property type="match status" value="1"/>
</dbReference>
<dbReference type="Pfam" id="PF02321">
    <property type="entry name" value="OEP"/>
    <property type="match status" value="2"/>
</dbReference>
<name>A0ABW4IE38_9SPHI</name>
<reference evidence="10" key="1">
    <citation type="journal article" date="2019" name="Int. J. Syst. Evol. Microbiol.">
        <title>The Global Catalogue of Microorganisms (GCM) 10K type strain sequencing project: providing services to taxonomists for standard genome sequencing and annotation.</title>
        <authorList>
            <consortium name="The Broad Institute Genomics Platform"/>
            <consortium name="The Broad Institute Genome Sequencing Center for Infectious Disease"/>
            <person name="Wu L."/>
            <person name="Ma J."/>
        </authorList>
    </citation>
    <scope>NUCLEOTIDE SEQUENCE [LARGE SCALE GENOMIC DNA]</scope>
    <source>
        <strain evidence="10">CCUG 53762</strain>
    </source>
</reference>
<evidence type="ECO:0000313" key="9">
    <source>
        <dbReference type="EMBL" id="MFD1630518.1"/>
    </source>
</evidence>
<dbReference type="InterPro" id="IPR051906">
    <property type="entry name" value="TolC-like"/>
</dbReference>
<dbReference type="EMBL" id="JBHUDG010000017">
    <property type="protein sequence ID" value="MFD1630518.1"/>
    <property type="molecule type" value="Genomic_DNA"/>
</dbReference>
<evidence type="ECO:0000256" key="8">
    <source>
        <dbReference type="SAM" id="Coils"/>
    </source>
</evidence>
<evidence type="ECO:0000256" key="1">
    <source>
        <dbReference type="ARBA" id="ARBA00004442"/>
    </source>
</evidence>
<keyword evidence="8" id="KW-0175">Coiled coil</keyword>
<protein>
    <submittedName>
        <fullName evidence="9">TolC family protein</fullName>
    </submittedName>
</protein>
<keyword evidence="6" id="KW-0472">Membrane</keyword>
<comment type="caution">
    <text evidence="9">The sequence shown here is derived from an EMBL/GenBank/DDBJ whole genome shotgun (WGS) entry which is preliminary data.</text>
</comment>
<evidence type="ECO:0000256" key="5">
    <source>
        <dbReference type="ARBA" id="ARBA00022692"/>
    </source>
</evidence>
<evidence type="ECO:0000313" key="10">
    <source>
        <dbReference type="Proteomes" id="UP001597118"/>
    </source>
</evidence>
<dbReference type="RefSeq" id="WP_379662895.1">
    <property type="nucleotide sequence ID" value="NZ_JBHUDG010000017.1"/>
</dbReference>
<keyword evidence="10" id="KW-1185">Reference proteome</keyword>
<keyword evidence="5" id="KW-0812">Transmembrane</keyword>
<sequence length="461" mass="51935">MKLTLLIIKTLFVALLFVCVGTVNVAFSQSGILDSYIEEGFRNNLVLQQKNVSLDKATLALKEAKSLYLPNIDVQGSYTTATGGRSIQLPLGDLMNPVYATLNQLTQSNNFPFLENQSIDFLPKNYYDVHVRASVPILNTDLSFNKQINAQQIALKDFEVTIYKQELIKNIKHAYYNYLKAQKALSIYRSALDLAEESKRVNERLLAAGKGLPAYVLRSNSEIEQVEAELTQATQNVENSRLYFNALLNRNQAAVIDTLYNADLALSAAKQLLVTATDVSDREEIKSLEKLVDIHENLISMNKKFSVPKVNGFIDLGSQAEDLRFNKQSRYAMLGVQMNMPLFNGNRNRFKIQQSMLDLKDSQLNLEWSKNQLTLSAQVAQNNLRSVYKKYESSLKQLESASAYQRLIDKGYKAGTHTYIETIDARNQLTAARLSSLVNKYQVLTAAADLEREISKPKTSL</sequence>
<comment type="subcellular location">
    <subcellularLocation>
        <location evidence="1">Cell outer membrane</location>
    </subcellularLocation>
</comment>
<keyword evidence="4" id="KW-1134">Transmembrane beta strand</keyword>
<dbReference type="Gene3D" id="1.20.1600.10">
    <property type="entry name" value="Outer membrane efflux proteins (OEP)"/>
    <property type="match status" value="1"/>
</dbReference>
<gene>
    <name evidence="9" type="ORF">ACFSAH_11555</name>
</gene>
<evidence type="ECO:0000256" key="2">
    <source>
        <dbReference type="ARBA" id="ARBA00007613"/>
    </source>
</evidence>